<dbReference type="Gene3D" id="2.60.40.4070">
    <property type="match status" value="1"/>
</dbReference>
<dbReference type="Pfam" id="PF00082">
    <property type="entry name" value="Peptidase_S8"/>
    <property type="match status" value="1"/>
</dbReference>
<dbReference type="GO" id="GO:0006508">
    <property type="term" value="P:proteolysis"/>
    <property type="evidence" value="ECO:0007669"/>
    <property type="project" value="UniProtKB-KW"/>
</dbReference>
<evidence type="ECO:0000256" key="1">
    <source>
        <dbReference type="ARBA" id="ARBA00022670"/>
    </source>
</evidence>
<dbReference type="PROSITE" id="PS51892">
    <property type="entry name" value="SUBTILASE"/>
    <property type="match status" value="1"/>
</dbReference>
<comment type="caution">
    <text evidence="7">The sequence shown here is derived from an EMBL/GenBank/DDBJ whole genome shotgun (WGS) entry which is preliminary data.</text>
</comment>
<accession>A0A956SCM2</accession>
<dbReference type="InterPro" id="IPR025965">
    <property type="entry name" value="FlgD/Vpr_Ig-like"/>
</dbReference>
<proteinExistence type="inferred from homology"/>
<gene>
    <name evidence="7" type="ORF">KDA27_06820</name>
</gene>
<feature type="domain" description="FlgD/Vpr Ig-like" evidence="6">
    <location>
        <begin position="832"/>
        <end position="897"/>
    </location>
</feature>
<dbReference type="AlphaFoldDB" id="A0A956SCM2"/>
<dbReference type="GO" id="GO:0004252">
    <property type="term" value="F:serine-type endopeptidase activity"/>
    <property type="evidence" value="ECO:0007669"/>
    <property type="project" value="InterPro"/>
</dbReference>
<sequence length="910" mass="94834">MPQNLGLQTPAPTGRIVVKFHEESGLTISTRGIESAVDVTGSALAAERVQSLLDREAPSFDLGRHFSRPVGELDEERREAEAKSGLDLADLNTYARLSPHAGWTPAELHEILVALLADPAVETAFLEPVAVPAAVGFDAFTGATPSYDFGGGFEPATPNYTNSQGYLDPAPTGVDAEGAWLISGGRGANVKVVDIEGAWLWSHEDLPSPFFTAGGEILSQSWRDHGTAVLGEIRGAVNSFGVTGIAAEVQVGGCSISELSVADAINTASSALSPGDIFLIELHAPGPNANGSGQFGYVCMEFWQDNFDAIQIATALGRICCEAAGNGEQDFDEPIYGDLFDRDFRDSGAIMCGATDGGNLDPAWFTNYGARVDLHGWGANVVTCAYGDLQGGSETQWYTSFFSGTSSASPIVVGAVASLQGLVKANLGSTLDAALARELLVSTGTPQVGTKHIGPRPNITAAWAVAQNGIGTVSGTVTESGVGSPLEGIEVTLLEAGSRASTNAAGQFSFPLLSGSYTAVYSSPFFQTTQVPFTISAGGTATADAALLRRPTVDLVGVVRSAETGIPLSGVRVTPEKPWLSETVTGAGGSWLIPDAPEGHTYFAGFDGLPGYGAEYGSVDVPEGFGSTSANLDVQIPTVDIDFESSNGSFTTSSLWSWGVPSAGGPAGGFGDSRCWGVGMTGDYPDNAGGTLTSPTFDFSGESELKLSFHYWAETEVCYDGVNVEVFAGGSWQVIEPLAGYQCAYLGGLDYEDGWTGSTGDWVGATFDLAPYIGSSVRFRFVFGSDGGVNGQGFWIDSIAFDTGDAVTAVDETSFVASSSVRLGASPIPFGENVTLHLDLPAAAAARIDVYDATGREVRGLFRGPLASGSHDIGWDGRNDDGLELPDGVYFARVTVDGAQKASRRLVLTR</sequence>
<evidence type="ECO:0000259" key="5">
    <source>
        <dbReference type="Pfam" id="PF00082"/>
    </source>
</evidence>
<dbReference type="InterPro" id="IPR036852">
    <property type="entry name" value="Peptidase_S8/S53_dom_sf"/>
</dbReference>
<dbReference type="Proteomes" id="UP000739538">
    <property type="component" value="Unassembled WGS sequence"/>
</dbReference>
<dbReference type="InterPro" id="IPR015500">
    <property type="entry name" value="Peptidase_S8_subtilisin-rel"/>
</dbReference>
<dbReference type="GO" id="GO:0030246">
    <property type="term" value="F:carbohydrate binding"/>
    <property type="evidence" value="ECO:0007669"/>
    <property type="project" value="InterPro"/>
</dbReference>
<dbReference type="EMBL" id="JAGQHS010000024">
    <property type="protein sequence ID" value="MCA9755496.1"/>
    <property type="molecule type" value="Genomic_DNA"/>
</dbReference>
<dbReference type="PROSITE" id="PS00138">
    <property type="entry name" value="SUBTILASE_SER"/>
    <property type="match status" value="1"/>
</dbReference>
<reference evidence="7" key="2">
    <citation type="journal article" date="2021" name="Microbiome">
        <title>Successional dynamics and alternative stable states in a saline activated sludge microbial community over 9 years.</title>
        <authorList>
            <person name="Wang Y."/>
            <person name="Ye J."/>
            <person name="Ju F."/>
            <person name="Liu L."/>
            <person name="Boyd J.A."/>
            <person name="Deng Y."/>
            <person name="Parks D.H."/>
            <person name="Jiang X."/>
            <person name="Yin X."/>
            <person name="Woodcroft B.J."/>
            <person name="Tyson G.W."/>
            <person name="Hugenholtz P."/>
            <person name="Polz M.F."/>
            <person name="Zhang T."/>
        </authorList>
    </citation>
    <scope>NUCLEOTIDE SEQUENCE</scope>
    <source>
        <strain evidence="7">HKST-UBA02</strain>
    </source>
</reference>
<dbReference type="GO" id="GO:0004180">
    <property type="term" value="F:carboxypeptidase activity"/>
    <property type="evidence" value="ECO:0007669"/>
    <property type="project" value="UniProtKB-KW"/>
</dbReference>
<evidence type="ECO:0000256" key="2">
    <source>
        <dbReference type="ARBA" id="ARBA00022801"/>
    </source>
</evidence>
<dbReference type="InterPro" id="IPR013784">
    <property type="entry name" value="Carb-bd-like_fold"/>
</dbReference>
<dbReference type="Pfam" id="PF13620">
    <property type="entry name" value="CarboxypepD_reg"/>
    <property type="match status" value="1"/>
</dbReference>
<dbReference type="Gene3D" id="2.60.40.1120">
    <property type="entry name" value="Carboxypeptidase-like, regulatory domain"/>
    <property type="match status" value="1"/>
</dbReference>
<dbReference type="Pfam" id="PF20773">
    <property type="entry name" value="InhA-like_MAM"/>
    <property type="match status" value="1"/>
</dbReference>
<evidence type="ECO:0000313" key="7">
    <source>
        <dbReference type="EMBL" id="MCA9755496.1"/>
    </source>
</evidence>
<comment type="similarity">
    <text evidence="4">Belongs to the peptidase S8 family.</text>
</comment>
<dbReference type="InterPro" id="IPR023828">
    <property type="entry name" value="Peptidase_S8_Ser-AS"/>
</dbReference>
<evidence type="ECO:0000259" key="6">
    <source>
        <dbReference type="Pfam" id="PF13860"/>
    </source>
</evidence>
<reference evidence="7" key="1">
    <citation type="submission" date="2020-04" db="EMBL/GenBank/DDBJ databases">
        <authorList>
            <person name="Zhang T."/>
        </authorList>
    </citation>
    <scope>NUCLEOTIDE SEQUENCE</scope>
    <source>
        <strain evidence="7">HKST-UBA02</strain>
    </source>
</reference>
<dbReference type="InterPro" id="IPR000209">
    <property type="entry name" value="Peptidase_S8/S53_dom"/>
</dbReference>
<dbReference type="Pfam" id="PF13860">
    <property type="entry name" value="FlgD_ig"/>
    <property type="match status" value="1"/>
</dbReference>
<dbReference type="PRINTS" id="PR00723">
    <property type="entry name" value="SUBTILISIN"/>
</dbReference>
<evidence type="ECO:0000256" key="4">
    <source>
        <dbReference type="PROSITE-ProRule" id="PRU01240"/>
    </source>
</evidence>
<keyword evidence="3" id="KW-0720">Serine protease</keyword>
<keyword evidence="7" id="KW-0121">Carboxypeptidase</keyword>
<feature type="domain" description="Peptidase S8/S53" evidence="5">
    <location>
        <begin position="219"/>
        <end position="444"/>
    </location>
</feature>
<evidence type="ECO:0000313" key="8">
    <source>
        <dbReference type="Proteomes" id="UP000739538"/>
    </source>
</evidence>
<dbReference type="Gene3D" id="3.40.50.200">
    <property type="entry name" value="Peptidase S8/S53 domain"/>
    <property type="match status" value="1"/>
</dbReference>
<evidence type="ECO:0000256" key="3">
    <source>
        <dbReference type="ARBA" id="ARBA00022825"/>
    </source>
</evidence>
<protein>
    <submittedName>
        <fullName evidence="7">Carboxypeptidase regulatory-like domain-containing protein</fullName>
    </submittedName>
</protein>
<organism evidence="7 8">
    <name type="scientific">Eiseniibacteriota bacterium</name>
    <dbReference type="NCBI Taxonomy" id="2212470"/>
    <lineage>
        <taxon>Bacteria</taxon>
        <taxon>Candidatus Eiseniibacteriota</taxon>
    </lineage>
</organism>
<dbReference type="SUPFAM" id="SSF49452">
    <property type="entry name" value="Starch-binding domain-like"/>
    <property type="match status" value="1"/>
</dbReference>
<name>A0A956SCM2_UNCEI</name>
<dbReference type="SUPFAM" id="SSF52743">
    <property type="entry name" value="Subtilisin-like"/>
    <property type="match status" value="1"/>
</dbReference>
<keyword evidence="1" id="KW-0645">Protease</keyword>
<keyword evidence="2" id="KW-0378">Hydrolase</keyword>
<comment type="caution">
    <text evidence="4">Lacks conserved residue(s) required for the propagation of feature annotation.</text>
</comment>